<dbReference type="SMART" id="SM00347">
    <property type="entry name" value="HTH_MARR"/>
    <property type="match status" value="1"/>
</dbReference>
<dbReference type="GO" id="GO:0006950">
    <property type="term" value="P:response to stress"/>
    <property type="evidence" value="ECO:0007669"/>
    <property type="project" value="TreeGrafter"/>
</dbReference>
<organism evidence="2 3">
    <name type="scientific">Clavibacter michiganensis</name>
    <dbReference type="NCBI Taxonomy" id="28447"/>
    <lineage>
        <taxon>Bacteria</taxon>
        <taxon>Bacillati</taxon>
        <taxon>Actinomycetota</taxon>
        <taxon>Actinomycetes</taxon>
        <taxon>Micrococcales</taxon>
        <taxon>Microbacteriaceae</taxon>
        <taxon>Clavibacter</taxon>
    </lineage>
</organism>
<dbReference type="InterPro" id="IPR039422">
    <property type="entry name" value="MarR/SlyA-like"/>
</dbReference>
<dbReference type="PANTHER" id="PTHR33164:SF43">
    <property type="entry name" value="HTH-TYPE TRANSCRIPTIONAL REPRESSOR YETL"/>
    <property type="match status" value="1"/>
</dbReference>
<dbReference type="PROSITE" id="PS50995">
    <property type="entry name" value="HTH_MARR_2"/>
    <property type="match status" value="1"/>
</dbReference>
<dbReference type="PANTHER" id="PTHR33164">
    <property type="entry name" value="TRANSCRIPTIONAL REGULATOR, MARR FAMILY"/>
    <property type="match status" value="1"/>
</dbReference>
<dbReference type="Proteomes" id="UP000195011">
    <property type="component" value="Unassembled WGS sequence"/>
</dbReference>
<dbReference type="SUPFAM" id="SSF46785">
    <property type="entry name" value="Winged helix' DNA-binding domain"/>
    <property type="match status" value="1"/>
</dbReference>
<dbReference type="InterPro" id="IPR036388">
    <property type="entry name" value="WH-like_DNA-bd_sf"/>
</dbReference>
<dbReference type="AlphaFoldDB" id="A0A251YQD7"/>
<dbReference type="EMBL" id="MDJY01000023">
    <property type="protein sequence ID" value="OUE26435.1"/>
    <property type="molecule type" value="Genomic_DNA"/>
</dbReference>
<comment type="caution">
    <text evidence="2">The sequence shown here is derived from an EMBL/GenBank/DDBJ whole genome shotgun (WGS) entry which is preliminary data.</text>
</comment>
<dbReference type="Gene3D" id="1.10.10.10">
    <property type="entry name" value="Winged helix-like DNA-binding domain superfamily/Winged helix DNA-binding domain"/>
    <property type="match status" value="1"/>
</dbReference>
<accession>A0A251YQD7</accession>
<dbReference type="RefSeq" id="WP_086516758.1">
    <property type="nucleotide sequence ID" value="NZ_MDJY01000023.1"/>
</dbReference>
<protein>
    <submittedName>
        <fullName evidence="2">Putative HTH-type transcriptional regulator</fullName>
    </submittedName>
</protein>
<dbReference type="InterPro" id="IPR036390">
    <property type="entry name" value="WH_DNA-bd_sf"/>
</dbReference>
<dbReference type="GO" id="GO:0003700">
    <property type="term" value="F:DNA-binding transcription factor activity"/>
    <property type="evidence" value="ECO:0007669"/>
    <property type="project" value="InterPro"/>
</dbReference>
<dbReference type="Pfam" id="PF12802">
    <property type="entry name" value="MarR_2"/>
    <property type="match status" value="1"/>
</dbReference>
<evidence type="ECO:0000259" key="1">
    <source>
        <dbReference type="PROSITE" id="PS50995"/>
    </source>
</evidence>
<evidence type="ECO:0000313" key="3">
    <source>
        <dbReference type="Proteomes" id="UP000195011"/>
    </source>
</evidence>
<dbReference type="InterPro" id="IPR000835">
    <property type="entry name" value="HTH_MarR-typ"/>
</dbReference>
<feature type="domain" description="HTH marR-type" evidence="1">
    <location>
        <begin position="13"/>
        <end position="147"/>
    </location>
</feature>
<reference evidence="2 3" key="1">
    <citation type="submission" date="2016-08" db="EMBL/GenBank/DDBJ databases">
        <title>Genome sequence of Clavibacter michiganensis spp strain CFBP8017.</title>
        <authorList>
            <person name="Thapa S.P."/>
            <person name="Coaker G."/>
            <person name="Jacques M.-A."/>
        </authorList>
    </citation>
    <scope>NUCLEOTIDE SEQUENCE [LARGE SCALE GENOMIC DNA]</scope>
    <source>
        <strain evidence="2">CFBP8017</strain>
    </source>
</reference>
<gene>
    <name evidence="2" type="ORF">BFL36_04300</name>
</gene>
<evidence type="ECO:0000313" key="2">
    <source>
        <dbReference type="EMBL" id="OUE26435.1"/>
    </source>
</evidence>
<name>A0A251YQD7_9MICO</name>
<proteinExistence type="predicted"/>
<sequence>MAHPREFTEDDLGSVITWSAVRAARRLERILTEVLAAWDLSPVQFGVLAHLAVRSPLTQAALAREVHVRPQSMDPLLAGLEARGLVARSPVRGRGRANPVTLTDAGLALLRGAWGPVSATNDLSRFGVDAATGESAARALLLVATADPDLPDAPHG</sequence>